<sequence>MPPGPFAGRAAYCRIAHDLGRASVRRGGVPAAAERWGLYGGWAGVVMLISGVRAKGLVSSLRHVLLSARIDLCMSGLGGISLLLGLIEAALAFKRFRDGRCKLERLKQKLASRAGAAVPVRDESDRMVEVDGYLSHRWRQIRRSDLRHQHVRTKLAMVRDGAVQLPGVANGAFGVVAQLAGKLATALPWLGVVGNVLGIGMGVAHIVTGLKQRRLARYDIACRSRDLTALRSRMTGMARAIGDEPLGAAATEQLARFEGMASCLTEASLIKARKAACTELHRARVRTVYGVVSLVVNTAALVLTTAAVAGLIAATGGLALGLAGGLLGAAWLLYANRRLKPAEQPEPSPALGDALACAADGGDLSDAAAAQALEQVCSTWHAEHEAASGKGGSELEGKAHSSYRFIAAARLFDYLRTGDGTDAACKRVTALLRTLGADDELIAAWRGARTGTECRKSLKMMVYYLEGTVVSRGGMRRP</sequence>
<proteinExistence type="predicted"/>
<evidence type="ECO:0000313" key="2">
    <source>
        <dbReference type="EMBL" id="TWG80249.1"/>
    </source>
</evidence>
<evidence type="ECO:0000256" key="1">
    <source>
        <dbReference type="SAM" id="Phobius"/>
    </source>
</evidence>
<feature type="transmembrane region" description="Helical" evidence="1">
    <location>
        <begin position="318"/>
        <end position="335"/>
    </location>
</feature>
<organism evidence="2 3">
    <name type="scientific">Cupriavidus gilardii J11</name>
    <dbReference type="NCBI Taxonomy" id="936133"/>
    <lineage>
        <taxon>Bacteria</taxon>
        <taxon>Pseudomonadati</taxon>
        <taxon>Pseudomonadota</taxon>
        <taxon>Betaproteobacteria</taxon>
        <taxon>Burkholderiales</taxon>
        <taxon>Burkholderiaceae</taxon>
        <taxon>Cupriavidus</taxon>
    </lineage>
</organism>
<feature type="transmembrane region" description="Helical" evidence="1">
    <location>
        <begin position="186"/>
        <end position="207"/>
    </location>
</feature>
<name>A0A562B5I4_9BURK</name>
<gene>
    <name evidence="2" type="ORF">L602_005200000090</name>
</gene>
<reference evidence="2 3" key="1">
    <citation type="submission" date="2019-07" db="EMBL/GenBank/DDBJ databases">
        <title>Genome sequencing of lignin-degrading bacterial isolates.</title>
        <authorList>
            <person name="Gladden J."/>
        </authorList>
    </citation>
    <scope>NUCLEOTIDE SEQUENCE [LARGE SCALE GENOMIC DNA]</scope>
    <source>
        <strain evidence="2 3">J11</strain>
    </source>
</reference>
<dbReference type="AlphaFoldDB" id="A0A562B5I4"/>
<dbReference type="EMBL" id="VLJN01000048">
    <property type="protein sequence ID" value="TWG80249.1"/>
    <property type="molecule type" value="Genomic_DNA"/>
</dbReference>
<protein>
    <submittedName>
        <fullName evidence="2">Uncharacterized protein</fullName>
    </submittedName>
</protein>
<dbReference type="Proteomes" id="UP000318141">
    <property type="component" value="Unassembled WGS sequence"/>
</dbReference>
<keyword evidence="1" id="KW-0812">Transmembrane</keyword>
<keyword evidence="1" id="KW-1133">Transmembrane helix</keyword>
<comment type="caution">
    <text evidence="2">The sequence shown here is derived from an EMBL/GenBank/DDBJ whole genome shotgun (WGS) entry which is preliminary data.</text>
</comment>
<accession>A0A562B5I4</accession>
<keyword evidence="3" id="KW-1185">Reference proteome</keyword>
<evidence type="ECO:0000313" key="3">
    <source>
        <dbReference type="Proteomes" id="UP000318141"/>
    </source>
</evidence>
<keyword evidence="1" id="KW-0472">Membrane</keyword>
<feature type="transmembrane region" description="Helical" evidence="1">
    <location>
        <begin position="288"/>
        <end position="312"/>
    </location>
</feature>